<dbReference type="PROSITE" id="PS51819">
    <property type="entry name" value="VOC"/>
    <property type="match status" value="1"/>
</dbReference>
<dbReference type="EMBL" id="BMIB01000001">
    <property type="protein sequence ID" value="GGH58218.1"/>
    <property type="molecule type" value="Genomic_DNA"/>
</dbReference>
<dbReference type="Gene3D" id="3.10.180.10">
    <property type="entry name" value="2,3-Dihydroxybiphenyl 1,2-Dioxygenase, domain 1"/>
    <property type="match status" value="1"/>
</dbReference>
<feature type="domain" description="VOC" evidence="1">
    <location>
        <begin position="4"/>
        <end position="130"/>
    </location>
</feature>
<dbReference type="RefSeq" id="WP_188950153.1">
    <property type="nucleotide sequence ID" value="NZ_BMIB01000001.1"/>
</dbReference>
<name>A0A917IPT2_9BACT</name>
<protein>
    <recommendedName>
        <fullName evidence="1">VOC domain-containing protein</fullName>
    </recommendedName>
</protein>
<reference evidence="2" key="1">
    <citation type="journal article" date="2014" name="Int. J. Syst. Evol. Microbiol.">
        <title>Complete genome sequence of Corynebacterium casei LMG S-19264T (=DSM 44701T), isolated from a smear-ripened cheese.</title>
        <authorList>
            <consortium name="US DOE Joint Genome Institute (JGI-PGF)"/>
            <person name="Walter F."/>
            <person name="Albersmeier A."/>
            <person name="Kalinowski J."/>
            <person name="Ruckert C."/>
        </authorList>
    </citation>
    <scope>NUCLEOTIDE SEQUENCE</scope>
    <source>
        <strain evidence="2">CGMCC 1.15290</strain>
    </source>
</reference>
<proteinExistence type="predicted"/>
<dbReference type="InterPro" id="IPR004360">
    <property type="entry name" value="Glyas_Fos-R_dOase_dom"/>
</dbReference>
<dbReference type="PANTHER" id="PTHR36503">
    <property type="entry name" value="BLR2520 PROTEIN"/>
    <property type="match status" value="1"/>
</dbReference>
<reference evidence="2" key="2">
    <citation type="submission" date="2020-09" db="EMBL/GenBank/DDBJ databases">
        <authorList>
            <person name="Sun Q."/>
            <person name="Zhou Y."/>
        </authorList>
    </citation>
    <scope>NUCLEOTIDE SEQUENCE</scope>
    <source>
        <strain evidence="2">CGMCC 1.15290</strain>
    </source>
</reference>
<dbReference type="Proteomes" id="UP000627292">
    <property type="component" value="Unassembled WGS sequence"/>
</dbReference>
<dbReference type="Pfam" id="PF00903">
    <property type="entry name" value="Glyoxalase"/>
    <property type="match status" value="1"/>
</dbReference>
<keyword evidence="3" id="KW-1185">Reference proteome</keyword>
<accession>A0A917IPT2</accession>
<dbReference type="InterPro" id="IPR037523">
    <property type="entry name" value="VOC_core"/>
</dbReference>
<dbReference type="AlphaFoldDB" id="A0A917IPT2"/>
<dbReference type="InterPro" id="IPR029068">
    <property type="entry name" value="Glyas_Bleomycin-R_OHBP_Dase"/>
</dbReference>
<evidence type="ECO:0000313" key="3">
    <source>
        <dbReference type="Proteomes" id="UP000627292"/>
    </source>
</evidence>
<sequence>MKQSVSFVTIGVKDLPRMKQFYTEVFGWKPAKDRAEMVLFALNGCMLALYPEEKLAEEIGVMFSQGAGKERGRLMAFAINLDSREQVDEWFAQCPEKGIKVVRFPEQAAWGGYRGFIADVEENYWEIVWNPHWK</sequence>
<organism evidence="2 3">
    <name type="scientific">Filimonas zeae</name>
    <dbReference type="NCBI Taxonomy" id="1737353"/>
    <lineage>
        <taxon>Bacteria</taxon>
        <taxon>Pseudomonadati</taxon>
        <taxon>Bacteroidota</taxon>
        <taxon>Chitinophagia</taxon>
        <taxon>Chitinophagales</taxon>
        <taxon>Chitinophagaceae</taxon>
        <taxon>Filimonas</taxon>
    </lineage>
</organism>
<comment type="caution">
    <text evidence="2">The sequence shown here is derived from an EMBL/GenBank/DDBJ whole genome shotgun (WGS) entry which is preliminary data.</text>
</comment>
<dbReference type="PANTHER" id="PTHR36503:SF1">
    <property type="entry name" value="BLR2520 PROTEIN"/>
    <property type="match status" value="1"/>
</dbReference>
<dbReference type="SUPFAM" id="SSF54593">
    <property type="entry name" value="Glyoxalase/Bleomycin resistance protein/Dihydroxybiphenyl dioxygenase"/>
    <property type="match status" value="1"/>
</dbReference>
<gene>
    <name evidence="2" type="ORF">GCM10011379_03730</name>
</gene>
<evidence type="ECO:0000313" key="2">
    <source>
        <dbReference type="EMBL" id="GGH58218.1"/>
    </source>
</evidence>
<evidence type="ECO:0000259" key="1">
    <source>
        <dbReference type="PROSITE" id="PS51819"/>
    </source>
</evidence>